<dbReference type="EMBL" id="JBHLUN010000005">
    <property type="protein sequence ID" value="MFC0408053.1"/>
    <property type="molecule type" value="Genomic_DNA"/>
</dbReference>
<keyword evidence="10" id="KW-0050">Antiport</keyword>
<feature type="transmembrane region" description="Helical" evidence="10">
    <location>
        <begin position="342"/>
        <end position="362"/>
    </location>
</feature>
<keyword evidence="13" id="KW-1185">Reference proteome</keyword>
<feature type="transmembrane region" description="Helical" evidence="10">
    <location>
        <begin position="233"/>
        <end position="250"/>
    </location>
</feature>
<comment type="caution">
    <text evidence="12">The sequence shown here is derived from an EMBL/GenBank/DDBJ whole genome shotgun (WGS) entry which is preliminary data.</text>
</comment>
<comment type="function">
    <text evidence="10">Na(+)/H(+) antiporter that extrudes sodium in exchange for external protons.</text>
</comment>
<feature type="transmembrane region" description="Helical" evidence="10">
    <location>
        <begin position="271"/>
        <end position="290"/>
    </location>
</feature>
<keyword evidence="3" id="KW-1003">Cell membrane</keyword>
<dbReference type="PANTHER" id="PTHR10110">
    <property type="entry name" value="SODIUM/HYDROGEN EXCHANGER"/>
    <property type="match status" value="1"/>
</dbReference>
<feature type="transmembrane region" description="Helical" evidence="10">
    <location>
        <begin position="374"/>
        <end position="395"/>
    </location>
</feature>
<keyword evidence="5 10" id="KW-1133">Transmembrane helix</keyword>
<dbReference type="InterPro" id="IPR018422">
    <property type="entry name" value="Cation/H_exchanger_CPA1"/>
</dbReference>
<evidence type="ECO:0000256" key="4">
    <source>
        <dbReference type="ARBA" id="ARBA00022692"/>
    </source>
</evidence>
<keyword evidence="2 10" id="KW-0813">Transport</keyword>
<organism evidence="12 13">
    <name type="scientific">Roseomonas elaeocarpi</name>
    <dbReference type="NCBI Taxonomy" id="907779"/>
    <lineage>
        <taxon>Bacteria</taxon>
        <taxon>Pseudomonadati</taxon>
        <taxon>Pseudomonadota</taxon>
        <taxon>Alphaproteobacteria</taxon>
        <taxon>Acetobacterales</taxon>
        <taxon>Roseomonadaceae</taxon>
        <taxon>Roseomonas</taxon>
    </lineage>
</organism>
<reference evidence="12 13" key="1">
    <citation type="submission" date="2024-09" db="EMBL/GenBank/DDBJ databases">
        <authorList>
            <person name="Sun Q."/>
            <person name="Mori K."/>
        </authorList>
    </citation>
    <scope>NUCLEOTIDE SEQUENCE [LARGE SCALE GENOMIC DNA]</scope>
    <source>
        <strain evidence="12 13">TBRC 5777</strain>
    </source>
</reference>
<keyword evidence="10" id="KW-0997">Cell inner membrane</keyword>
<dbReference type="Gene3D" id="6.10.140.1330">
    <property type="match status" value="1"/>
</dbReference>
<evidence type="ECO:0000256" key="6">
    <source>
        <dbReference type="ARBA" id="ARBA00023053"/>
    </source>
</evidence>
<comment type="caution">
    <text evidence="10">Lacks conserved residue(s) required for the propagation of feature annotation.</text>
</comment>
<proteinExistence type="inferred from homology"/>
<feature type="transmembrane region" description="Helical" evidence="10">
    <location>
        <begin position="302"/>
        <end position="321"/>
    </location>
</feature>
<feature type="transmembrane region" description="Helical" evidence="10">
    <location>
        <begin position="111"/>
        <end position="133"/>
    </location>
</feature>
<keyword evidence="4 10" id="KW-0812">Transmembrane</keyword>
<evidence type="ECO:0000256" key="2">
    <source>
        <dbReference type="ARBA" id="ARBA00022448"/>
    </source>
</evidence>
<evidence type="ECO:0000259" key="11">
    <source>
        <dbReference type="Pfam" id="PF00999"/>
    </source>
</evidence>
<gene>
    <name evidence="12" type="ORF">ACFFGY_07305</name>
</gene>
<sequence>MSLAETLLILAVICVTLSLLAQKLNAPYAVMLVLGGMAVAFVPQIPDFRLDPEFALAFFLPPLLQAGAWRTDWAEFRRRLDAILLLAIGAVLFTAACIALVAKWLLPGLPWAAAVALGAIVAPPDAVAAAAVLKRLRMPRGIVSVLEGESLINDAASLVLYRLAVGALVAGQFSVAQAGLSFLGTGFGGLLIGYALGRAALWAMPRLEDSTLQIALSFLLAFAAYLLAESFHASGVIAVVTGGFVLSRGQRRVISADARQQSLAVWDFTEFLLNTLVFILVGMQLATITARLSGHGLVELGLMALALSAVLVLSRSAWVYAVSWLPERLLRPAEQRTPASHYAVVSWAGMRGVVSLAAALALPLETPDRDLLVFLTFCAIFVTLVLQGTTLEWVIRWLGVEEPLRKGMTAEEADARRLIARAALAELEGHADSPIDGAVAGDLIPEFRNISRVFDAVAKGRSRAELRARLQLRLAALRAGQKRLLEQHEGVGLSEELLASLTSEMDHEEIRLLALLRATG</sequence>
<keyword evidence="6 10" id="KW-0915">Sodium</keyword>
<feature type="domain" description="Cation/H+ exchanger transmembrane" evidence="11">
    <location>
        <begin position="11"/>
        <end position="397"/>
    </location>
</feature>
<evidence type="ECO:0000256" key="3">
    <source>
        <dbReference type="ARBA" id="ARBA00022475"/>
    </source>
</evidence>
<name>A0ABV6JQQ3_9PROT</name>
<accession>A0ABV6JQQ3</accession>
<evidence type="ECO:0000313" key="13">
    <source>
        <dbReference type="Proteomes" id="UP001589865"/>
    </source>
</evidence>
<evidence type="ECO:0000256" key="1">
    <source>
        <dbReference type="ARBA" id="ARBA00004651"/>
    </source>
</evidence>
<keyword evidence="9 10" id="KW-0739">Sodium transport</keyword>
<protein>
    <submittedName>
        <fullName evidence="12">Na+/H+ antiporter</fullName>
    </submittedName>
</protein>
<feature type="transmembrane region" description="Helical" evidence="10">
    <location>
        <begin position="179"/>
        <end position="197"/>
    </location>
</feature>
<evidence type="ECO:0000313" key="12">
    <source>
        <dbReference type="EMBL" id="MFC0408053.1"/>
    </source>
</evidence>
<keyword evidence="7 10" id="KW-0406">Ion transport</keyword>
<dbReference type="PANTHER" id="PTHR10110:SF86">
    <property type="entry name" value="SODIUM_HYDROGEN EXCHANGER 7"/>
    <property type="match status" value="1"/>
</dbReference>
<dbReference type="Pfam" id="PF00999">
    <property type="entry name" value="Na_H_Exchanger"/>
    <property type="match status" value="1"/>
</dbReference>
<feature type="transmembrane region" description="Helical" evidence="10">
    <location>
        <begin position="54"/>
        <end position="71"/>
    </location>
</feature>
<evidence type="ECO:0000256" key="5">
    <source>
        <dbReference type="ARBA" id="ARBA00022989"/>
    </source>
</evidence>
<keyword evidence="8 10" id="KW-0472">Membrane</keyword>
<evidence type="ECO:0000256" key="10">
    <source>
        <dbReference type="RuleBase" id="RU366002"/>
    </source>
</evidence>
<evidence type="ECO:0000256" key="8">
    <source>
        <dbReference type="ARBA" id="ARBA00023136"/>
    </source>
</evidence>
<evidence type="ECO:0000256" key="7">
    <source>
        <dbReference type="ARBA" id="ARBA00023065"/>
    </source>
</evidence>
<dbReference type="RefSeq" id="WP_377043792.1">
    <property type="nucleotide sequence ID" value="NZ_JBHLUN010000005.1"/>
</dbReference>
<feature type="transmembrane region" description="Helical" evidence="10">
    <location>
        <begin position="83"/>
        <end position="105"/>
    </location>
</feature>
<dbReference type="InterPro" id="IPR006153">
    <property type="entry name" value="Cation/H_exchanger_TM"/>
</dbReference>
<comment type="similarity">
    <text evidence="10">Belongs to the monovalent cation:proton antiporter 1 (CPA1) transporter (TC 2.A.36) family.</text>
</comment>
<evidence type="ECO:0000256" key="9">
    <source>
        <dbReference type="ARBA" id="ARBA00023201"/>
    </source>
</evidence>
<dbReference type="InterPro" id="IPR004705">
    <property type="entry name" value="Cation/H_exchanger_CPA1_bac"/>
</dbReference>
<comment type="subcellular location">
    <subcellularLocation>
        <location evidence="10">Cell inner membrane</location>
        <topology evidence="10">Multi-pass membrane protein</topology>
    </subcellularLocation>
    <subcellularLocation>
        <location evidence="1">Cell membrane</location>
        <topology evidence="1">Multi-pass membrane protein</topology>
    </subcellularLocation>
</comment>
<dbReference type="Proteomes" id="UP001589865">
    <property type="component" value="Unassembled WGS sequence"/>
</dbReference>
<dbReference type="NCBIfam" id="TIGR00831">
    <property type="entry name" value="a_cpa1"/>
    <property type="match status" value="1"/>
</dbReference>